<evidence type="ECO:0000256" key="2">
    <source>
        <dbReference type="ARBA" id="ARBA00022571"/>
    </source>
</evidence>
<dbReference type="Gene3D" id="3.60.70.12">
    <property type="entry name" value="L-amino peptidase D-ALA esterase/amidase"/>
    <property type="match status" value="1"/>
</dbReference>
<dbReference type="InterPro" id="IPR042195">
    <property type="entry name" value="ArgJ_beta_C"/>
</dbReference>
<comment type="PTM">
    <text evidence="7">The alpha and beta chains are autoproteolytically processed from a single precursor protein within the mitochondrion.</text>
</comment>
<comment type="caution">
    <text evidence="8">The sequence shown here is derived from an EMBL/GenBank/DDBJ whole genome shotgun (WGS) entry which is preliminary data.</text>
</comment>
<comment type="subcellular location">
    <subcellularLocation>
        <location evidence="7">Mitochondrion matrix</location>
    </subcellularLocation>
</comment>
<feature type="binding site" evidence="7">
    <location>
        <position position="209"/>
    </location>
    <ligand>
        <name>substrate</name>
    </ligand>
</feature>
<evidence type="ECO:0000256" key="4">
    <source>
        <dbReference type="ARBA" id="ARBA00022813"/>
    </source>
</evidence>
<feature type="active site" description="Nucleophile" evidence="7">
    <location>
        <position position="221"/>
    </location>
</feature>
<dbReference type="GO" id="GO:0004042">
    <property type="term" value="F:L-glutamate N-acetyltransferase activity"/>
    <property type="evidence" value="ECO:0007669"/>
    <property type="project" value="UniProtKB-UniRule"/>
</dbReference>
<keyword evidence="2 7" id="KW-0055">Arginine biosynthesis</keyword>
<reference evidence="8" key="1">
    <citation type="submission" date="2023-01" db="EMBL/GenBank/DDBJ databases">
        <title>Metagenome sequencing of chrysophaentin producing Chrysophaeum taylorii.</title>
        <authorList>
            <person name="Davison J."/>
            <person name="Bewley C."/>
        </authorList>
    </citation>
    <scope>NUCLEOTIDE SEQUENCE</scope>
    <source>
        <strain evidence="8">NIES-1699</strain>
    </source>
</reference>
<dbReference type="HAMAP" id="MF_01106">
    <property type="entry name" value="ArgJ"/>
    <property type="match status" value="1"/>
</dbReference>
<dbReference type="PANTHER" id="PTHR23100:SF0">
    <property type="entry name" value="ARGININE BIOSYNTHESIS BIFUNCTIONAL PROTEIN ARGJ, MITOCHONDRIAL"/>
    <property type="match status" value="1"/>
</dbReference>
<comment type="function">
    <text evidence="7">Catalyzes two activities which are involved in the cyclic version of arginine biosynthesis: the synthesis of acetylglutamate from glutamate and acetyl-CoA, and of ornithine by transacetylation between acetylornithine and glutamate.</text>
</comment>
<dbReference type="EC" id="2.3.1.35" evidence="7"/>
<feature type="site" description="Involved in the stabilization of negative charge on the oxyanion by the formation of the oxyanion hole" evidence="7">
    <location>
        <position position="153"/>
    </location>
</feature>
<proteinExistence type="inferred from homology"/>
<feature type="binding site" evidence="7">
    <location>
        <position position="456"/>
    </location>
    <ligand>
        <name>substrate</name>
    </ligand>
</feature>
<dbReference type="Proteomes" id="UP001230188">
    <property type="component" value="Unassembled WGS sequence"/>
</dbReference>
<comment type="pathway">
    <text evidence="7">Amino-acid biosynthesis; L-arginine biosynthesis; L-ornithine and N-acetyl-L-glutamate from L-glutamate and N(2)-acetyl-L-ornithine (cyclic): step 1/1.</text>
</comment>
<evidence type="ECO:0000256" key="6">
    <source>
        <dbReference type="ARBA" id="ARBA00023315"/>
    </source>
</evidence>
<dbReference type="GO" id="GO:0006526">
    <property type="term" value="P:L-arginine biosynthetic process"/>
    <property type="evidence" value="ECO:0007669"/>
    <property type="project" value="UniProtKB-UniRule"/>
</dbReference>
<evidence type="ECO:0000256" key="7">
    <source>
        <dbReference type="HAMAP-Rule" id="MF_03124"/>
    </source>
</evidence>
<sequence>MLLLLVGSALGLRAAWMGCEVRDWAASQSEWEALMWERGRLPEGFRAWTTSLEFTPRELESSGVVARMNVGAVVSEREVVAAGVYTSNLLVGAPVSIGRRAMRSREAVRGVCVNNKVSNVRPSSGLGEEDALRVCEAYASALGAGTLLPASTGVIGWALPVSEMIEATSRLREHDSAAAVAAAMMTTDRYPKVARVELEGGGTIVGIAKGAGMLEPELCATMLAFIATDVAIDRAELSAALERVAKRTFSCVGVDGDESTSDMVVCMSSGVVKSKTGADFEDGLGDVAAQLAHHLVRNGEGTNHVVRLAMRSPLDPEEERKVAREVLNGPLFKCAVAGNDPNVGRLVGKIGQVLSRRGHGELPSFVRLGGEVIFENGSFSLEGKEARIAAHLKEAQLGDPEIGLPGKSHGLAYPAHGRCVEIEIEYASAPPDRPPTVVLGSDLTHQYVTENADYRS</sequence>
<accession>A0AAD7XM62</accession>
<feature type="site" description="Cleavage; by autolysis" evidence="7">
    <location>
        <begin position="220"/>
        <end position="221"/>
    </location>
</feature>
<name>A0AAD7XM62_9STRA</name>
<keyword evidence="7" id="KW-0496">Mitochondrion</keyword>
<feature type="chain" id="PRO_5041757937" description="Arginine biosynthesis bifunctional protein ArgJ beta chain" evidence="7">
    <location>
        <begin position="221"/>
        <end position="456"/>
    </location>
</feature>
<dbReference type="GO" id="GO:0004358">
    <property type="term" value="F:L-glutamate N-acetyltransferase activity, acting on acetyl-L-ornithine as donor"/>
    <property type="evidence" value="ECO:0007669"/>
    <property type="project" value="UniProtKB-UniRule"/>
</dbReference>
<comment type="subunit">
    <text evidence="7">Heterodimer of an alpha and a beta chain.</text>
</comment>
<feature type="site" description="Involved in the stabilization of negative charge on the oxyanion by the formation of the oxyanion hole" evidence="7">
    <location>
        <position position="152"/>
    </location>
</feature>
<feature type="binding site" evidence="7">
    <location>
        <position position="221"/>
    </location>
    <ligand>
        <name>substrate</name>
    </ligand>
</feature>
<keyword evidence="5 7" id="KW-0511">Multifunctional enzyme</keyword>
<evidence type="ECO:0000313" key="9">
    <source>
        <dbReference type="Proteomes" id="UP001230188"/>
    </source>
</evidence>
<feature type="binding site" evidence="7">
    <location>
        <position position="300"/>
    </location>
    <ligand>
        <name>substrate</name>
    </ligand>
</feature>
<dbReference type="AlphaFoldDB" id="A0AAD7XM62"/>
<feature type="chain" id="PRO_5041757938" description="Arginine biosynthesis bifunctional protein ArgJ alpha chain" evidence="7">
    <location>
        <begin position="1"/>
        <end position="220"/>
    </location>
</feature>
<protein>
    <recommendedName>
        <fullName evidence="7">Arginine biosynthesis bifunctional protein ArgJ, mitochondrial</fullName>
    </recommendedName>
    <domain>
        <recommendedName>
            <fullName evidence="7">Glutamate N-acetyltransferase</fullName>
            <shortName evidence="7">GAT</shortName>
            <ecNumber evidence="7">2.3.1.35</ecNumber>
        </recommendedName>
        <alternativeName>
            <fullName evidence="7">Ornithine acetyltransferase</fullName>
            <shortName evidence="7">OATase</shortName>
        </alternativeName>
        <alternativeName>
            <fullName evidence="7">Ornithine transacetylase</fullName>
        </alternativeName>
    </domain>
    <domain>
        <recommendedName>
            <fullName evidence="7">Amino-acid acetyltransferase</fullName>
            <ecNumber evidence="7">2.3.1.1</ecNumber>
        </recommendedName>
        <alternativeName>
            <fullName evidence="7">N-acetylglutamate synthase</fullName>
            <shortName evidence="7">AGS</shortName>
        </alternativeName>
    </domain>
    <component>
        <recommendedName>
            <fullName evidence="7">Arginine biosynthesis bifunctional protein ArgJ alpha chain</fullName>
        </recommendedName>
    </component>
    <component>
        <recommendedName>
            <fullName evidence="7">Arginine biosynthesis bifunctional protein ArgJ beta chain</fullName>
        </recommendedName>
    </component>
</protein>
<evidence type="ECO:0000313" key="8">
    <source>
        <dbReference type="EMBL" id="KAJ8611191.1"/>
    </source>
</evidence>
<feature type="binding site" evidence="7">
    <location>
        <position position="186"/>
    </location>
    <ligand>
        <name>substrate</name>
    </ligand>
</feature>
<dbReference type="EMBL" id="JAQMWT010000081">
    <property type="protein sequence ID" value="KAJ8611191.1"/>
    <property type="molecule type" value="Genomic_DNA"/>
</dbReference>
<keyword evidence="3 7" id="KW-0808">Transferase</keyword>
<dbReference type="SUPFAM" id="SSF56266">
    <property type="entry name" value="DmpA/ArgJ-like"/>
    <property type="match status" value="1"/>
</dbReference>
<dbReference type="Pfam" id="PF01960">
    <property type="entry name" value="ArgJ"/>
    <property type="match status" value="1"/>
</dbReference>
<dbReference type="InterPro" id="IPR002813">
    <property type="entry name" value="Arg_biosynth_ArgJ"/>
</dbReference>
<dbReference type="EC" id="2.3.1.1" evidence="7"/>
<gene>
    <name evidence="8" type="ORF">CTAYLR_003590</name>
</gene>
<dbReference type="Gene3D" id="3.10.20.340">
    <property type="entry name" value="ArgJ beta chain, C-terminal domain"/>
    <property type="match status" value="1"/>
</dbReference>
<keyword evidence="9" id="KW-1185">Reference proteome</keyword>
<evidence type="ECO:0000256" key="3">
    <source>
        <dbReference type="ARBA" id="ARBA00022679"/>
    </source>
</evidence>
<dbReference type="GO" id="GO:0005759">
    <property type="term" value="C:mitochondrial matrix"/>
    <property type="evidence" value="ECO:0007669"/>
    <property type="project" value="UniProtKB-SubCell"/>
</dbReference>
<keyword evidence="4 7" id="KW-0068">Autocatalytic cleavage</keyword>
<dbReference type="GO" id="GO:0006592">
    <property type="term" value="P:ornithine biosynthetic process"/>
    <property type="evidence" value="ECO:0007669"/>
    <property type="project" value="TreeGrafter"/>
</dbReference>
<dbReference type="InterPro" id="IPR016117">
    <property type="entry name" value="ArgJ-like_dom_sf"/>
</dbReference>
<organism evidence="8 9">
    <name type="scientific">Chrysophaeum taylorii</name>
    <dbReference type="NCBI Taxonomy" id="2483200"/>
    <lineage>
        <taxon>Eukaryota</taxon>
        <taxon>Sar</taxon>
        <taxon>Stramenopiles</taxon>
        <taxon>Ochrophyta</taxon>
        <taxon>Pelagophyceae</taxon>
        <taxon>Pelagomonadales</taxon>
        <taxon>Pelagomonadaceae</taxon>
        <taxon>Chrysophaeum</taxon>
    </lineage>
</organism>
<evidence type="ECO:0000256" key="5">
    <source>
        <dbReference type="ARBA" id="ARBA00023268"/>
    </source>
</evidence>
<comment type="catalytic activity">
    <reaction evidence="7">
        <text>N(2)-acetyl-L-ornithine + L-glutamate = N-acetyl-L-glutamate + L-ornithine</text>
        <dbReference type="Rhea" id="RHEA:15349"/>
        <dbReference type="ChEBI" id="CHEBI:29985"/>
        <dbReference type="ChEBI" id="CHEBI:44337"/>
        <dbReference type="ChEBI" id="CHEBI:46911"/>
        <dbReference type="ChEBI" id="CHEBI:57805"/>
        <dbReference type="EC" id="2.3.1.35"/>
    </reaction>
</comment>
<evidence type="ECO:0000256" key="1">
    <source>
        <dbReference type="ARBA" id="ARBA00006774"/>
    </source>
</evidence>
<keyword evidence="6 7" id="KW-0012">Acyltransferase</keyword>
<comment type="similarity">
    <text evidence="1 7">Belongs to the ArgJ family.</text>
</comment>
<comment type="pathway">
    <text evidence="7">Amino-acid biosynthesis; L-arginine biosynthesis; N(2)-acetyl-L-ornithine from L-glutamate: step 1/4.</text>
</comment>
<comment type="catalytic activity">
    <reaction evidence="7">
        <text>L-glutamate + acetyl-CoA = N-acetyl-L-glutamate + CoA + H(+)</text>
        <dbReference type="Rhea" id="RHEA:24292"/>
        <dbReference type="ChEBI" id="CHEBI:15378"/>
        <dbReference type="ChEBI" id="CHEBI:29985"/>
        <dbReference type="ChEBI" id="CHEBI:44337"/>
        <dbReference type="ChEBI" id="CHEBI:57287"/>
        <dbReference type="ChEBI" id="CHEBI:57288"/>
        <dbReference type="EC" id="2.3.1.1"/>
    </reaction>
</comment>
<dbReference type="PANTHER" id="PTHR23100">
    <property type="entry name" value="ARGININE BIOSYNTHESIS BIFUNCTIONAL PROTEIN ARGJ"/>
    <property type="match status" value="1"/>
</dbReference>
<keyword evidence="7" id="KW-0028">Amino-acid biosynthesis</keyword>
<feature type="binding site" evidence="7">
    <location>
        <position position="451"/>
    </location>
    <ligand>
        <name>substrate</name>
    </ligand>
</feature>